<reference evidence="3" key="1">
    <citation type="journal article" date="2019" name="Nat. Commun.">
        <title>The genome of broomcorn millet.</title>
        <authorList>
            <person name="Zou C."/>
            <person name="Miki D."/>
            <person name="Li D."/>
            <person name="Tang Q."/>
            <person name="Xiao L."/>
            <person name="Rajput S."/>
            <person name="Deng P."/>
            <person name="Jia W."/>
            <person name="Huang R."/>
            <person name="Zhang M."/>
            <person name="Sun Y."/>
            <person name="Hu J."/>
            <person name="Fu X."/>
            <person name="Schnable P.S."/>
            <person name="Li F."/>
            <person name="Zhang H."/>
            <person name="Feng B."/>
            <person name="Zhu X."/>
            <person name="Liu R."/>
            <person name="Schnable J.C."/>
            <person name="Zhu J.-K."/>
            <person name="Zhang H."/>
        </authorList>
    </citation>
    <scope>NUCLEOTIDE SEQUENCE [LARGE SCALE GENOMIC DNA]</scope>
</reference>
<dbReference type="EMBL" id="PQIB02000014">
    <property type="protein sequence ID" value="RLM70234.1"/>
    <property type="molecule type" value="Genomic_DNA"/>
</dbReference>
<name>A0A3L6Q466_PANMI</name>
<sequence>MNLDNLENHQTDSKTPMASKGKTNYGAKTGSLGVSIPTAELTDQVQPLTEEEADSAGGMLTSFGDRDVEMNHSPCPTQAKMASPPHVELDTTPEVSKDAINSECHVVGRKTKRVIDEEKSSQHSRWEHMRKQIKEGGETNECSFFLRMMELEDSDEEELVTEENQISLAEAGLASPDCDMGNLKKKNKWGPTLEVQRPRRFPDDGRTVTQKTMDYAKYVNLEVDHKPG</sequence>
<evidence type="ECO:0000256" key="1">
    <source>
        <dbReference type="SAM" id="MobiDB-lite"/>
    </source>
</evidence>
<keyword evidence="3" id="KW-1185">Reference proteome</keyword>
<dbReference type="OrthoDB" id="10628062at2759"/>
<evidence type="ECO:0000313" key="3">
    <source>
        <dbReference type="Proteomes" id="UP000275267"/>
    </source>
</evidence>
<organism evidence="2 3">
    <name type="scientific">Panicum miliaceum</name>
    <name type="common">Proso millet</name>
    <name type="synonym">Broomcorn millet</name>
    <dbReference type="NCBI Taxonomy" id="4540"/>
    <lineage>
        <taxon>Eukaryota</taxon>
        <taxon>Viridiplantae</taxon>
        <taxon>Streptophyta</taxon>
        <taxon>Embryophyta</taxon>
        <taxon>Tracheophyta</taxon>
        <taxon>Spermatophyta</taxon>
        <taxon>Magnoliopsida</taxon>
        <taxon>Liliopsida</taxon>
        <taxon>Poales</taxon>
        <taxon>Poaceae</taxon>
        <taxon>PACMAD clade</taxon>
        <taxon>Panicoideae</taxon>
        <taxon>Panicodae</taxon>
        <taxon>Paniceae</taxon>
        <taxon>Panicinae</taxon>
        <taxon>Panicum</taxon>
        <taxon>Panicum sect. Panicum</taxon>
    </lineage>
</organism>
<feature type="region of interest" description="Disordered" evidence="1">
    <location>
        <begin position="174"/>
        <end position="206"/>
    </location>
</feature>
<comment type="caution">
    <text evidence="2">The sequence shown here is derived from an EMBL/GenBank/DDBJ whole genome shotgun (WGS) entry which is preliminary data.</text>
</comment>
<dbReference type="Proteomes" id="UP000275267">
    <property type="component" value="Unassembled WGS sequence"/>
</dbReference>
<feature type="compositionally biased region" description="Basic and acidic residues" evidence="1">
    <location>
        <begin position="196"/>
        <end position="206"/>
    </location>
</feature>
<feature type="region of interest" description="Disordered" evidence="1">
    <location>
        <begin position="1"/>
        <end position="99"/>
    </location>
</feature>
<accession>A0A3L6Q466</accession>
<protein>
    <submittedName>
        <fullName evidence="2">Uncharacterized protein</fullName>
    </submittedName>
</protein>
<proteinExistence type="predicted"/>
<gene>
    <name evidence="2" type="ORF">C2845_PM17G06560</name>
</gene>
<dbReference type="AlphaFoldDB" id="A0A3L6Q466"/>
<evidence type="ECO:0000313" key="2">
    <source>
        <dbReference type="EMBL" id="RLM70234.1"/>
    </source>
</evidence>
<feature type="compositionally biased region" description="Basic and acidic residues" evidence="1">
    <location>
        <begin position="1"/>
        <end position="12"/>
    </location>
</feature>